<feature type="compositionally biased region" description="Acidic residues" evidence="1">
    <location>
        <begin position="98"/>
        <end position="118"/>
    </location>
</feature>
<dbReference type="EMBL" id="BMHV01000022">
    <property type="protein sequence ID" value="GGF71482.1"/>
    <property type="molecule type" value="Genomic_DNA"/>
</dbReference>
<feature type="domain" description="DUF4167" evidence="2">
    <location>
        <begin position="16"/>
        <end position="87"/>
    </location>
</feature>
<feature type="compositionally biased region" description="Basic and acidic residues" evidence="1">
    <location>
        <begin position="119"/>
        <end position="136"/>
    </location>
</feature>
<evidence type="ECO:0000313" key="3">
    <source>
        <dbReference type="EMBL" id="GGF71482.1"/>
    </source>
</evidence>
<comment type="caution">
    <text evidence="3">The sequence shown here is derived from an EMBL/GenBank/DDBJ whole genome shotgun (WGS) entry which is preliminary data.</text>
</comment>
<dbReference type="AlphaFoldDB" id="A0A917C588"/>
<feature type="region of interest" description="Disordered" evidence="1">
    <location>
        <begin position="95"/>
        <end position="256"/>
    </location>
</feature>
<name>A0A917C588_9PROT</name>
<dbReference type="RefSeq" id="WP_188666172.1">
    <property type="nucleotide sequence ID" value="NZ_BMHV01000022.1"/>
</dbReference>
<feature type="compositionally biased region" description="Basic residues" evidence="1">
    <location>
        <begin position="211"/>
        <end position="221"/>
    </location>
</feature>
<feature type="compositionally biased region" description="Basic and acidic residues" evidence="1">
    <location>
        <begin position="145"/>
        <end position="154"/>
    </location>
</feature>
<gene>
    <name evidence="3" type="ORF">GCM10011332_26830</name>
</gene>
<accession>A0A917C588</accession>
<reference evidence="3" key="1">
    <citation type="journal article" date="2014" name="Int. J. Syst. Evol. Microbiol.">
        <title>Complete genome sequence of Corynebacterium casei LMG S-19264T (=DSM 44701T), isolated from a smear-ripened cheese.</title>
        <authorList>
            <consortium name="US DOE Joint Genome Institute (JGI-PGF)"/>
            <person name="Walter F."/>
            <person name="Albersmeier A."/>
            <person name="Kalinowski J."/>
            <person name="Ruckert C."/>
        </authorList>
    </citation>
    <scope>NUCLEOTIDE SEQUENCE</scope>
    <source>
        <strain evidence="3">CGMCC 1.15254</strain>
    </source>
</reference>
<feature type="region of interest" description="Disordered" evidence="1">
    <location>
        <begin position="1"/>
        <end position="45"/>
    </location>
</feature>
<evidence type="ECO:0000256" key="1">
    <source>
        <dbReference type="SAM" id="MobiDB-lite"/>
    </source>
</evidence>
<keyword evidence="4" id="KW-1185">Reference proteome</keyword>
<proteinExistence type="predicted"/>
<dbReference type="InterPro" id="IPR025430">
    <property type="entry name" value="DUF4167"/>
</dbReference>
<evidence type="ECO:0000259" key="2">
    <source>
        <dbReference type="Pfam" id="PF13763"/>
    </source>
</evidence>
<dbReference type="Pfam" id="PF13763">
    <property type="entry name" value="DUF4167"/>
    <property type="match status" value="1"/>
</dbReference>
<feature type="compositionally biased region" description="Basic residues" evidence="1">
    <location>
        <begin position="11"/>
        <end position="29"/>
    </location>
</feature>
<feature type="compositionally biased region" description="Low complexity" evidence="1">
    <location>
        <begin position="1"/>
        <end position="10"/>
    </location>
</feature>
<sequence>MRQGSNNQTNRRGRGRGHTHNNNRRHNHGGNRNQNYDSNGPQGRIRGTAKQVFEKYLQLAKDAISAGDRVLAESLFQHADHYGRIAALYAPKPKPEQDENFEAQGADDDVQTDEDDGNDDTKDVAERVTKSVKVDIEDSNVSADEAEKPAEEKPKRRAPTRRTTTRKKVEDDKPKLGGGNNAVPDFLARPVDMDSQSNEDEPAAEAEEKPKRRTATRRTTTRKTPTAKSDAPKTTRTRRKKADDADASTDTEKEAS</sequence>
<organism evidence="3 4">
    <name type="scientific">Terasakiella brassicae</name>
    <dbReference type="NCBI Taxonomy" id="1634917"/>
    <lineage>
        <taxon>Bacteria</taxon>
        <taxon>Pseudomonadati</taxon>
        <taxon>Pseudomonadota</taxon>
        <taxon>Alphaproteobacteria</taxon>
        <taxon>Rhodospirillales</taxon>
        <taxon>Terasakiellaceae</taxon>
        <taxon>Terasakiella</taxon>
    </lineage>
</organism>
<reference evidence="3" key="2">
    <citation type="submission" date="2020-09" db="EMBL/GenBank/DDBJ databases">
        <authorList>
            <person name="Sun Q."/>
            <person name="Zhou Y."/>
        </authorList>
    </citation>
    <scope>NUCLEOTIDE SEQUENCE</scope>
    <source>
        <strain evidence="3">CGMCC 1.15254</strain>
    </source>
</reference>
<protein>
    <recommendedName>
        <fullName evidence="2">DUF4167 domain-containing protein</fullName>
    </recommendedName>
</protein>
<dbReference type="Proteomes" id="UP000632498">
    <property type="component" value="Unassembled WGS sequence"/>
</dbReference>
<feature type="compositionally biased region" description="Basic residues" evidence="1">
    <location>
        <begin position="155"/>
        <end position="166"/>
    </location>
</feature>
<feature type="compositionally biased region" description="Low complexity" evidence="1">
    <location>
        <begin position="222"/>
        <end position="234"/>
    </location>
</feature>
<evidence type="ECO:0000313" key="4">
    <source>
        <dbReference type="Proteomes" id="UP000632498"/>
    </source>
</evidence>